<evidence type="ECO:0000259" key="6">
    <source>
        <dbReference type="PROSITE" id="PS50011"/>
    </source>
</evidence>
<dbReference type="PRINTS" id="PR00109">
    <property type="entry name" value="TYRKINASE"/>
</dbReference>
<reference evidence="7 8" key="2">
    <citation type="submission" date="2017-10" db="EMBL/GenBank/DDBJ databases">
        <title>Extensive intraspecific genome diversity in a model arbuscular mycorrhizal fungus.</title>
        <authorList>
            <person name="Chen E.C.H."/>
            <person name="Morin E."/>
            <person name="Baudet D."/>
            <person name="Noel J."/>
            <person name="Ndikumana S."/>
            <person name="Charron P."/>
            <person name="St-Onge C."/>
            <person name="Giorgi J."/>
            <person name="Grigoriev I.V."/>
            <person name="Roux C."/>
            <person name="Martin F.M."/>
            <person name="Corradi N."/>
        </authorList>
    </citation>
    <scope>NUCLEOTIDE SEQUENCE [LARGE SCALE GENOMIC DNA]</scope>
    <source>
        <strain evidence="7 8">C2</strain>
    </source>
</reference>
<sequence>MEQRIKEANIDYYDNNEFINIKEIEIDGVYKANWKRGGKLITLKSLNWMTIILKKLPTRHYSLFSHNNDSNNVMMGLYGITKINTDKYLLVVEYAEGGTLRNYLEKNFLSLNWINKYELAIQLSVAVEILHERGIVHKDLHSRSILVHQNSIKLADSGLSKRINNSSQTWLDTIPYSDPRGFDIEEMSSGAFELNEKSDVYSVGVLLWELSSGKKPFSDKVYNSFLAKEITQGLREVIVDGTPKGYYNLYKKCWNGDPENRPTIQKVITTLKSIIKQQLMIQQFNLNHGLFLNGYSIEPSKQAVFTEDGELNISLCEDQPLFDVELDDSLQPSDIFINFPVAEITYIFDLSESFSNFMDDDKGNSYLNWVHDSTRYKKEISFDNLFALDFFPKIITTDGINLDTREQLTDWMNNLFHDDRVEIISYNNLVPISQLKSETTLLEDEIQPGVANFKEKLTLENWVKNSKYAKWVEEFQLLRGLIIDQSSESRISNENTIDLINIPDVNSNDKFYLKIVKPTTILDEILINDNIISTNSDEDISSFPFIKVSDDLSYEDRVHFLVKAVFDEYGHLIPLNIVLGKSLKNTIENSSYISKRIDLASPVFESLKSLLADFKGDIIEENDLSKWIQNTKNDLEIIEFDNIIPLYDILEVEQKKRIDIILNKQNNLRIIMTGSIDLKDSDITKQIIISIEPSLKNKNYEVFGSIISKNNSRLKDIFVTFGSYEIDKFIATIKTSNTNVNIKECNILWMMIGNPSKLSVFSPNNREIHVGYVKQSIKLQRKNSSYSVKTSHKLFQGYGISINCFRPINIKFTGWSKNCVHLNISNSGIDFNHIQPNVEIAVCTLHSDLGNSLIDINGKGYTMGYNLTGNNYIGEPQLEQTNTRKYINKRYPTKSDKEKENKLIIDNKNLEFYLDLSEFVNLEELICSKNQLTSLDISKNKQLTEIDCSQNKLVSLDLNCISRFVNLKELFVGNTNGDRIQQGIYNQFHETGIEFLPDSIMNFRCLADKRSEAKVKKIYEQLEAYTLSPIDAFQGRYNLKAWKKNWKLIKQKKALQQVEKELELDAKFTELEEKESSLRTEEEDLVKKNILLEQETTKLKQLINELNAKLEQKEVVIQQTKQQLEENEKKLKSFTAEQVMEKEILHKEVNELKDELAVKEKDMKQSEKQLEETNMEFKAKEDEAINLKNELNDIRLSLSQIEHKKAKLNNLKKKLEHEKRFTKTGTSGLRKQMDDLKNDLKLSQSKKVEAEAKAKEIENKLKDITKYKEDLLNEQNSRQDYINELQRDKKNLEELETRKSQFKDKQDLINKIEQQNEEKINALENELKEKEELINRLKQQNEKKIVALNNEIKNKEELINNLKQQNEEKSISLNNEIKDKEKLNDKLNEETKKWQDSLKEITALNNQLENKNDSINKLQKQTDELTRLLNEETEKYQNMILTNENSASEELEKIRRKLIDDYEITEKEIRDILHKQAEKAKLDMQLKSLIN</sequence>
<keyword evidence="3" id="KW-0418">Kinase</keyword>
<dbReference type="VEuPathDB" id="FungiDB:RhiirA1_511346"/>
<evidence type="ECO:0000256" key="2">
    <source>
        <dbReference type="ARBA" id="ARBA00022741"/>
    </source>
</evidence>
<gene>
    <name evidence="7" type="ORF">RhiirC2_778377</name>
</gene>
<organism evidence="7 8">
    <name type="scientific">Rhizophagus irregularis</name>
    <dbReference type="NCBI Taxonomy" id="588596"/>
    <lineage>
        <taxon>Eukaryota</taxon>
        <taxon>Fungi</taxon>
        <taxon>Fungi incertae sedis</taxon>
        <taxon>Mucoromycota</taxon>
        <taxon>Glomeromycotina</taxon>
        <taxon>Glomeromycetes</taxon>
        <taxon>Glomerales</taxon>
        <taxon>Glomeraceae</taxon>
        <taxon>Rhizophagus</taxon>
    </lineage>
</organism>
<dbReference type="Gene3D" id="1.10.510.10">
    <property type="entry name" value="Transferase(Phosphotransferase) domain 1"/>
    <property type="match status" value="1"/>
</dbReference>
<dbReference type="InterPro" id="IPR000719">
    <property type="entry name" value="Prot_kinase_dom"/>
</dbReference>
<dbReference type="VEuPathDB" id="FungiDB:FUN_005398"/>
<comment type="caution">
    <text evidence="7">The sequence shown here is derived from an EMBL/GenBank/DDBJ whole genome shotgun (WGS) entry which is preliminary data.</text>
</comment>
<evidence type="ECO:0000256" key="5">
    <source>
        <dbReference type="SAM" id="Coils"/>
    </source>
</evidence>
<feature type="coiled-coil region" evidence="5">
    <location>
        <begin position="1052"/>
        <end position="1468"/>
    </location>
</feature>
<dbReference type="PROSITE" id="PS50011">
    <property type="entry name" value="PROTEIN_KINASE_DOM"/>
    <property type="match status" value="1"/>
</dbReference>
<accession>A0A2N1NC24</accession>
<dbReference type="VEuPathDB" id="FungiDB:RhiirA1_378890"/>
<evidence type="ECO:0000313" key="7">
    <source>
        <dbReference type="EMBL" id="PKK71465.1"/>
    </source>
</evidence>
<keyword evidence="1" id="KW-0808">Transferase</keyword>
<evidence type="ECO:0000256" key="3">
    <source>
        <dbReference type="ARBA" id="ARBA00022777"/>
    </source>
</evidence>
<reference evidence="7 8" key="1">
    <citation type="submission" date="2016-04" db="EMBL/GenBank/DDBJ databases">
        <title>Genome analyses suggest a sexual origin of heterokaryosis in a supposedly ancient asexual fungus.</title>
        <authorList>
            <person name="Ropars J."/>
            <person name="Sedzielewska K."/>
            <person name="Noel J."/>
            <person name="Charron P."/>
            <person name="Farinelli L."/>
            <person name="Marton T."/>
            <person name="Kruger M."/>
            <person name="Pelin A."/>
            <person name="Brachmann A."/>
            <person name="Corradi N."/>
        </authorList>
    </citation>
    <scope>NUCLEOTIDE SEQUENCE [LARGE SCALE GENOMIC DNA]</scope>
    <source>
        <strain evidence="7 8">C2</strain>
    </source>
</reference>
<dbReference type="Proteomes" id="UP000233469">
    <property type="component" value="Unassembled WGS sequence"/>
</dbReference>
<dbReference type="InterPro" id="IPR001245">
    <property type="entry name" value="Ser-Thr/Tyr_kinase_cat_dom"/>
</dbReference>
<evidence type="ECO:0000256" key="1">
    <source>
        <dbReference type="ARBA" id="ARBA00022679"/>
    </source>
</evidence>
<keyword evidence="2" id="KW-0547">Nucleotide-binding</keyword>
<dbReference type="EMBL" id="LLXL01000517">
    <property type="protein sequence ID" value="PKK71465.1"/>
    <property type="molecule type" value="Genomic_DNA"/>
</dbReference>
<proteinExistence type="predicted"/>
<dbReference type="InterPro" id="IPR051681">
    <property type="entry name" value="Ser/Thr_Kinases-Pseudokinases"/>
</dbReference>
<dbReference type="InterPro" id="IPR011009">
    <property type="entry name" value="Kinase-like_dom_sf"/>
</dbReference>
<dbReference type="VEuPathDB" id="FungiDB:RhiirA1_442071"/>
<evidence type="ECO:0000256" key="4">
    <source>
        <dbReference type="ARBA" id="ARBA00022840"/>
    </source>
</evidence>
<keyword evidence="4" id="KW-0067">ATP-binding</keyword>
<name>A0A2N1NC24_9GLOM</name>
<dbReference type="VEuPathDB" id="FungiDB:RhiirFUN_005082"/>
<protein>
    <recommendedName>
        <fullName evidence="6">Protein kinase domain-containing protein</fullName>
    </recommendedName>
</protein>
<dbReference type="GO" id="GO:0004674">
    <property type="term" value="F:protein serine/threonine kinase activity"/>
    <property type="evidence" value="ECO:0007669"/>
    <property type="project" value="TreeGrafter"/>
</dbReference>
<dbReference type="PANTHER" id="PTHR44329:SF288">
    <property type="entry name" value="MITOGEN-ACTIVATED PROTEIN KINASE KINASE KINASE 20"/>
    <property type="match status" value="1"/>
</dbReference>
<evidence type="ECO:0000313" key="8">
    <source>
        <dbReference type="Proteomes" id="UP000233469"/>
    </source>
</evidence>
<feature type="domain" description="Protein kinase" evidence="6">
    <location>
        <begin position="1"/>
        <end position="275"/>
    </location>
</feature>
<dbReference type="GO" id="GO:0005524">
    <property type="term" value="F:ATP binding"/>
    <property type="evidence" value="ECO:0007669"/>
    <property type="project" value="UniProtKB-KW"/>
</dbReference>
<dbReference type="Pfam" id="PF07714">
    <property type="entry name" value="PK_Tyr_Ser-Thr"/>
    <property type="match status" value="1"/>
</dbReference>
<keyword evidence="5" id="KW-0175">Coiled coil</keyword>
<dbReference type="SUPFAM" id="SSF56112">
    <property type="entry name" value="Protein kinase-like (PK-like)"/>
    <property type="match status" value="1"/>
</dbReference>
<dbReference type="SUPFAM" id="SSF52075">
    <property type="entry name" value="Outer arm dynein light chain 1"/>
    <property type="match status" value="1"/>
</dbReference>
<dbReference type="PANTHER" id="PTHR44329">
    <property type="entry name" value="SERINE/THREONINE-PROTEIN KINASE TNNI3K-RELATED"/>
    <property type="match status" value="1"/>
</dbReference>